<evidence type="ECO:0000313" key="3">
    <source>
        <dbReference type="Proteomes" id="UP000006753"/>
    </source>
</evidence>
<proteinExistence type="predicted"/>
<sequence>MAANPSPNITAQQPAITPPPSTSTSTSEHSASTTNTISTTSPLPSNSDSTSNLPKTEAKTAAAPPPEDGRRNSQGQALPSPMETWKPSFARVQSWNREEFKRSAYVELGEIEEGRIEKEGDGMGGIASGFTEGARGE</sequence>
<evidence type="ECO:0000313" key="2">
    <source>
        <dbReference type="EMBL" id="EKD19625.1"/>
    </source>
</evidence>
<dbReference type="GeneID" id="18757512"/>
<reference evidence="2 3" key="1">
    <citation type="journal article" date="2012" name="BMC Genomics">
        <title>Sequencing the genome of Marssonina brunnea reveals fungus-poplar co-evolution.</title>
        <authorList>
            <person name="Zhu S."/>
            <person name="Cao Y.-Z."/>
            <person name="Jiang C."/>
            <person name="Tan B.-Y."/>
            <person name="Wang Z."/>
            <person name="Feng S."/>
            <person name="Zhang L."/>
            <person name="Su X.-H."/>
            <person name="Brejova B."/>
            <person name="Vinar T."/>
            <person name="Xu M."/>
            <person name="Wang M.-X."/>
            <person name="Zhang S.-G."/>
            <person name="Huang M.-R."/>
            <person name="Wu R."/>
            <person name="Zhou Y."/>
        </authorList>
    </citation>
    <scope>NUCLEOTIDE SEQUENCE [LARGE SCALE GENOMIC DNA]</scope>
    <source>
        <strain evidence="2 3">MB_m1</strain>
    </source>
</reference>
<organism evidence="2 3">
    <name type="scientific">Marssonina brunnea f. sp. multigermtubi (strain MB_m1)</name>
    <name type="common">Marssonina leaf spot fungus</name>
    <dbReference type="NCBI Taxonomy" id="1072389"/>
    <lineage>
        <taxon>Eukaryota</taxon>
        <taxon>Fungi</taxon>
        <taxon>Dikarya</taxon>
        <taxon>Ascomycota</taxon>
        <taxon>Pezizomycotina</taxon>
        <taxon>Leotiomycetes</taxon>
        <taxon>Helotiales</taxon>
        <taxon>Drepanopezizaceae</taxon>
        <taxon>Drepanopeziza</taxon>
    </lineage>
</organism>
<feature type="compositionally biased region" description="Low complexity" evidence="1">
    <location>
        <begin position="22"/>
        <end position="47"/>
    </location>
</feature>
<dbReference type="EMBL" id="JH921430">
    <property type="protein sequence ID" value="EKD19625.1"/>
    <property type="molecule type" value="Genomic_DNA"/>
</dbReference>
<feature type="region of interest" description="Disordered" evidence="1">
    <location>
        <begin position="1"/>
        <end position="86"/>
    </location>
</feature>
<dbReference type="Proteomes" id="UP000006753">
    <property type="component" value="Unassembled WGS sequence"/>
</dbReference>
<gene>
    <name evidence="2" type="ORF">MBM_01577</name>
</gene>
<dbReference type="AlphaFoldDB" id="K1WPV6"/>
<accession>K1WPV6</accession>
<feature type="compositionally biased region" description="Polar residues" evidence="1">
    <location>
        <begin position="1"/>
        <end position="15"/>
    </location>
</feature>
<feature type="region of interest" description="Disordered" evidence="1">
    <location>
        <begin position="116"/>
        <end position="137"/>
    </location>
</feature>
<protein>
    <submittedName>
        <fullName evidence="2">Uncharacterized protein</fullName>
    </submittedName>
</protein>
<dbReference type="KEGG" id="mbe:MBM_01577"/>
<keyword evidence="3" id="KW-1185">Reference proteome</keyword>
<evidence type="ECO:0000256" key="1">
    <source>
        <dbReference type="SAM" id="MobiDB-lite"/>
    </source>
</evidence>
<dbReference type="OrthoDB" id="5425892at2759"/>
<dbReference type="InParanoid" id="K1WPV6"/>
<dbReference type="HOGENOM" id="CLU_165659_0_0_1"/>
<name>K1WPV6_MARBU</name>